<dbReference type="GO" id="GO:0003978">
    <property type="term" value="F:UDP-glucose 4-epimerase activity"/>
    <property type="evidence" value="ECO:0007669"/>
    <property type="project" value="UniProtKB-UniRule"/>
</dbReference>
<evidence type="ECO:0000256" key="7">
    <source>
        <dbReference type="ARBA" id="ARBA00023027"/>
    </source>
</evidence>
<keyword evidence="8 10" id="KW-0413">Isomerase</keyword>
<comment type="caution">
    <text evidence="12">The sequence shown here is derived from an EMBL/GenBank/DDBJ whole genome shotgun (WGS) entry which is preliminary data.</text>
</comment>
<evidence type="ECO:0000256" key="3">
    <source>
        <dbReference type="ARBA" id="ARBA00004947"/>
    </source>
</evidence>
<reference evidence="12 13" key="1">
    <citation type="submission" date="2015-05" db="EMBL/GenBank/DDBJ databases">
        <title>Genome sequencing and analysis of members of genus Stenotrophomonas.</title>
        <authorList>
            <person name="Patil P.P."/>
            <person name="Midha S."/>
            <person name="Patil P.B."/>
        </authorList>
    </citation>
    <scope>NUCLEOTIDE SEQUENCE [LARGE SCALE GENOMIC DNA]</scope>
    <source>
        <strain evidence="12 13">DSM 18941</strain>
    </source>
</reference>
<dbReference type="Gene3D" id="3.40.50.720">
    <property type="entry name" value="NAD(P)-binding Rossmann-like Domain"/>
    <property type="match status" value="1"/>
</dbReference>
<comment type="cofactor">
    <cofactor evidence="2 10">
        <name>NAD(+)</name>
        <dbReference type="ChEBI" id="CHEBI:57540"/>
    </cofactor>
</comment>
<dbReference type="AlphaFoldDB" id="A0A0R0C719"/>
<evidence type="ECO:0000313" key="12">
    <source>
        <dbReference type="EMBL" id="KRG62266.1"/>
    </source>
</evidence>
<comment type="similarity">
    <text evidence="4 10">Belongs to the NAD(P)-dependent epimerase/dehydratase family.</text>
</comment>
<dbReference type="PATRIC" id="fig|405446.3.peg.3698"/>
<evidence type="ECO:0000256" key="8">
    <source>
        <dbReference type="ARBA" id="ARBA00023235"/>
    </source>
</evidence>
<dbReference type="GO" id="GO:0033499">
    <property type="term" value="P:galactose catabolic process via UDP-galactose, Leloir pathway"/>
    <property type="evidence" value="ECO:0007669"/>
    <property type="project" value="TreeGrafter"/>
</dbReference>
<keyword evidence="7 10" id="KW-0520">NAD</keyword>
<dbReference type="UniPathway" id="UPA00214"/>
<sequence length="346" mass="37786">MTSPCSTPPAGATTRNRSILVCGGAGYIGSHMTQWLATQGHTVTVLDNLSSGHRQAVHWGELIEADLLDAPALEQVFRRKRFDAVMHFCARSLVGESITKPYDYYANNVTGTLNLLETMRRHDVNKLVFSSTAAIFGNPIHDVMDEEHPKVPINPYGASKLMSERIFADAAQAYGLHSVALRYFNAAGALPEHGIGEAHACETHLIPNVLRSALGTGGMLKVFGHDYATHDGTCIRDYVHVQDLAQAHSLAVDFMDENPGAHAFNLGNGQGFSVREVISTAAAVVGRSIPYEVAPRRAGDPASLVASSCKARAQLGWRPQWTELEPIIESAWRWHRNPPQWFPSQA</sequence>
<evidence type="ECO:0000256" key="4">
    <source>
        <dbReference type="ARBA" id="ARBA00007637"/>
    </source>
</evidence>
<accession>A0A0R0C719</accession>
<keyword evidence="9 10" id="KW-0119">Carbohydrate metabolism</keyword>
<comment type="catalytic activity">
    <reaction evidence="1 10">
        <text>UDP-alpha-D-glucose = UDP-alpha-D-galactose</text>
        <dbReference type="Rhea" id="RHEA:22168"/>
        <dbReference type="ChEBI" id="CHEBI:58885"/>
        <dbReference type="ChEBI" id="CHEBI:66914"/>
        <dbReference type="EC" id="5.1.3.2"/>
    </reaction>
</comment>
<evidence type="ECO:0000259" key="11">
    <source>
        <dbReference type="Pfam" id="PF01370"/>
    </source>
</evidence>
<evidence type="ECO:0000256" key="1">
    <source>
        <dbReference type="ARBA" id="ARBA00000083"/>
    </source>
</evidence>
<evidence type="ECO:0000256" key="10">
    <source>
        <dbReference type="RuleBase" id="RU366046"/>
    </source>
</evidence>
<dbReference type="Pfam" id="PF01370">
    <property type="entry name" value="Epimerase"/>
    <property type="match status" value="1"/>
</dbReference>
<dbReference type="Proteomes" id="UP000051863">
    <property type="component" value="Unassembled WGS sequence"/>
</dbReference>
<comment type="subunit">
    <text evidence="10">Homodimer.</text>
</comment>
<name>A0A0R0C719_9GAMM</name>
<dbReference type="EC" id="5.1.3.2" evidence="5 10"/>
<keyword evidence="13" id="KW-1185">Reference proteome</keyword>
<dbReference type="InterPro" id="IPR036291">
    <property type="entry name" value="NAD(P)-bd_dom_sf"/>
</dbReference>
<proteinExistence type="inferred from homology"/>
<evidence type="ECO:0000256" key="6">
    <source>
        <dbReference type="ARBA" id="ARBA00018569"/>
    </source>
</evidence>
<dbReference type="EMBL" id="LDJJ01000086">
    <property type="protein sequence ID" value="KRG62266.1"/>
    <property type="molecule type" value="Genomic_DNA"/>
</dbReference>
<dbReference type="SUPFAM" id="SSF51735">
    <property type="entry name" value="NAD(P)-binding Rossmann-fold domains"/>
    <property type="match status" value="1"/>
</dbReference>
<dbReference type="NCBIfam" id="TIGR01179">
    <property type="entry name" value="galE"/>
    <property type="match status" value="1"/>
</dbReference>
<gene>
    <name evidence="12" type="ORF">ABB27_18380</name>
</gene>
<evidence type="ECO:0000313" key="13">
    <source>
        <dbReference type="Proteomes" id="UP000051863"/>
    </source>
</evidence>
<comment type="pathway">
    <text evidence="3 10">Carbohydrate metabolism; galactose metabolism.</text>
</comment>
<organism evidence="12 13">
    <name type="scientific">Stenotrophomonas terrae</name>
    <dbReference type="NCBI Taxonomy" id="405446"/>
    <lineage>
        <taxon>Bacteria</taxon>
        <taxon>Pseudomonadati</taxon>
        <taxon>Pseudomonadota</taxon>
        <taxon>Gammaproteobacteria</taxon>
        <taxon>Lysobacterales</taxon>
        <taxon>Lysobacteraceae</taxon>
        <taxon>Stenotrophomonas</taxon>
    </lineage>
</organism>
<evidence type="ECO:0000256" key="2">
    <source>
        <dbReference type="ARBA" id="ARBA00001911"/>
    </source>
</evidence>
<evidence type="ECO:0000256" key="5">
    <source>
        <dbReference type="ARBA" id="ARBA00013189"/>
    </source>
</evidence>
<dbReference type="PANTHER" id="PTHR43725">
    <property type="entry name" value="UDP-GLUCOSE 4-EPIMERASE"/>
    <property type="match status" value="1"/>
</dbReference>
<dbReference type="InterPro" id="IPR005886">
    <property type="entry name" value="UDP_G4E"/>
</dbReference>
<feature type="domain" description="NAD-dependent epimerase/dehydratase" evidence="11">
    <location>
        <begin position="19"/>
        <end position="267"/>
    </location>
</feature>
<dbReference type="PANTHER" id="PTHR43725:SF53">
    <property type="entry name" value="UDP-ARABINOSE 4-EPIMERASE 1"/>
    <property type="match status" value="1"/>
</dbReference>
<dbReference type="InterPro" id="IPR001509">
    <property type="entry name" value="Epimerase_deHydtase"/>
</dbReference>
<dbReference type="CDD" id="cd05247">
    <property type="entry name" value="UDP_G4E_1_SDR_e"/>
    <property type="match status" value="1"/>
</dbReference>
<dbReference type="Gene3D" id="3.90.25.10">
    <property type="entry name" value="UDP-galactose 4-epimerase, domain 1"/>
    <property type="match status" value="1"/>
</dbReference>
<evidence type="ECO:0000256" key="9">
    <source>
        <dbReference type="ARBA" id="ARBA00023277"/>
    </source>
</evidence>
<protein>
    <recommendedName>
        <fullName evidence="6 10">UDP-glucose 4-epimerase</fullName>
        <ecNumber evidence="5 10">5.1.3.2</ecNumber>
    </recommendedName>
</protein>